<dbReference type="PANTHER" id="PTHR13647:SF4">
    <property type="entry name" value="INSULIN-LIKE PEPTIDE 1-RELATED"/>
    <property type="match status" value="1"/>
</dbReference>
<dbReference type="SUPFAM" id="SSF56994">
    <property type="entry name" value="Insulin-like"/>
    <property type="match status" value="1"/>
</dbReference>
<dbReference type="InterPro" id="IPR016179">
    <property type="entry name" value="Insulin-like"/>
</dbReference>
<dbReference type="Pfam" id="PF00049">
    <property type="entry name" value="Insulin"/>
    <property type="match status" value="1"/>
</dbReference>
<dbReference type="InterPro" id="IPR022352">
    <property type="entry name" value="Ins/IGF/rlx"/>
</dbReference>
<dbReference type="FunCoup" id="B4LG94">
    <property type="interactions" value="200"/>
</dbReference>
<accession>B4LG94</accession>
<dbReference type="InParanoid" id="B4LG94"/>
<dbReference type="Gene3D" id="1.10.100.10">
    <property type="entry name" value="Insulin-like"/>
    <property type="match status" value="1"/>
</dbReference>
<keyword evidence="3" id="KW-0165">Cleavage on pair of basic residues</keyword>
<evidence type="ECO:0000313" key="11">
    <source>
        <dbReference type="Proteomes" id="UP000008792"/>
    </source>
</evidence>
<dbReference type="AlphaFoldDB" id="B4LG94"/>
<dbReference type="HOGENOM" id="CLU_125164_0_1_1"/>
<organism evidence="9 11">
    <name type="scientific">Drosophila virilis</name>
    <name type="common">Fruit fly</name>
    <dbReference type="NCBI Taxonomy" id="7244"/>
    <lineage>
        <taxon>Eukaryota</taxon>
        <taxon>Metazoa</taxon>
        <taxon>Ecdysozoa</taxon>
        <taxon>Arthropoda</taxon>
        <taxon>Hexapoda</taxon>
        <taxon>Insecta</taxon>
        <taxon>Pterygota</taxon>
        <taxon>Neoptera</taxon>
        <taxon>Endopterygota</taxon>
        <taxon>Diptera</taxon>
        <taxon>Brachycera</taxon>
        <taxon>Muscomorpha</taxon>
        <taxon>Ephydroidea</taxon>
        <taxon>Drosophilidae</taxon>
        <taxon>Drosophila</taxon>
    </lineage>
</organism>
<evidence type="ECO:0000256" key="2">
    <source>
        <dbReference type="ARBA" id="ARBA00011207"/>
    </source>
</evidence>
<comment type="similarity">
    <text evidence="1 6">Belongs to the insulin family.</text>
</comment>
<dbReference type="InterPro" id="IPR036438">
    <property type="entry name" value="Insulin-like_sf"/>
</dbReference>
<evidence type="ECO:0000313" key="10">
    <source>
        <dbReference type="EMBL" id="QEP54303.1"/>
    </source>
</evidence>
<feature type="domain" description="Insulin-like" evidence="8">
    <location>
        <begin position="29"/>
        <end position="119"/>
    </location>
</feature>
<evidence type="ECO:0000256" key="4">
    <source>
        <dbReference type="ARBA" id="ARBA00022729"/>
    </source>
</evidence>
<dbReference type="PANTHER" id="PTHR13647">
    <property type="entry name" value="INSULIN-LIKE PEPTIDE 2-RELATED"/>
    <property type="match status" value="1"/>
</dbReference>
<keyword evidence="6" id="KW-0964">Secreted</keyword>
<proteinExistence type="inferred from homology"/>
<dbReference type="GO" id="GO:0005179">
    <property type="term" value="F:hormone activity"/>
    <property type="evidence" value="ECO:0007669"/>
    <property type="project" value="InterPro"/>
</dbReference>
<protein>
    <submittedName>
        <fullName evidence="10">Insulin-like peptide 5</fullName>
    </submittedName>
</protein>
<dbReference type="OMA" id="ESHHMNS"/>
<evidence type="ECO:0000313" key="9">
    <source>
        <dbReference type="EMBL" id="EDW69402.1"/>
    </source>
</evidence>
<dbReference type="PROSITE" id="PS00262">
    <property type="entry name" value="INSULIN"/>
    <property type="match status" value="1"/>
</dbReference>
<reference evidence="9 11" key="1">
    <citation type="journal article" date="2007" name="Nature">
        <title>Evolution of genes and genomes on the Drosophila phylogeny.</title>
        <authorList>
            <consortium name="Drosophila 12 Genomes Consortium"/>
            <person name="Clark A.G."/>
            <person name="Eisen M.B."/>
            <person name="Smith D.R."/>
            <person name="Bergman C.M."/>
            <person name="Oliver B."/>
            <person name="Markow T.A."/>
            <person name="Kaufman T.C."/>
            <person name="Kellis M."/>
            <person name="Gelbart W."/>
            <person name="Iyer V.N."/>
            <person name="Pollard D.A."/>
            <person name="Sackton T.B."/>
            <person name="Larracuente A.M."/>
            <person name="Singh N.D."/>
            <person name="Abad J.P."/>
            <person name="Abt D.N."/>
            <person name="Adryan B."/>
            <person name="Aguade M."/>
            <person name="Akashi H."/>
            <person name="Anderson W.W."/>
            <person name="Aquadro C.F."/>
            <person name="Ardell D.H."/>
            <person name="Arguello R."/>
            <person name="Artieri C.G."/>
            <person name="Barbash D.A."/>
            <person name="Barker D."/>
            <person name="Barsanti P."/>
            <person name="Batterham P."/>
            <person name="Batzoglou S."/>
            <person name="Begun D."/>
            <person name="Bhutkar A."/>
            <person name="Blanco E."/>
            <person name="Bosak S.A."/>
            <person name="Bradley R.K."/>
            <person name="Brand A.D."/>
            <person name="Brent M.R."/>
            <person name="Brooks A.N."/>
            <person name="Brown R.H."/>
            <person name="Butlin R.K."/>
            <person name="Caggese C."/>
            <person name="Calvi B.R."/>
            <person name="Bernardo de Carvalho A."/>
            <person name="Caspi A."/>
            <person name="Castrezana S."/>
            <person name="Celniker S.E."/>
            <person name="Chang J.L."/>
            <person name="Chapple C."/>
            <person name="Chatterji S."/>
            <person name="Chinwalla A."/>
            <person name="Civetta A."/>
            <person name="Clifton S.W."/>
            <person name="Comeron J.M."/>
            <person name="Costello J.C."/>
            <person name="Coyne J.A."/>
            <person name="Daub J."/>
            <person name="David R.G."/>
            <person name="Delcher A.L."/>
            <person name="Delehaunty K."/>
            <person name="Do C.B."/>
            <person name="Ebling H."/>
            <person name="Edwards K."/>
            <person name="Eickbush T."/>
            <person name="Evans J.D."/>
            <person name="Filipski A."/>
            <person name="Findeiss S."/>
            <person name="Freyhult E."/>
            <person name="Fulton L."/>
            <person name="Fulton R."/>
            <person name="Garcia A.C."/>
            <person name="Gardiner A."/>
            <person name="Garfield D.A."/>
            <person name="Garvin B.E."/>
            <person name="Gibson G."/>
            <person name="Gilbert D."/>
            <person name="Gnerre S."/>
            <person name="Godfrey J."/>
            <person name="Good R."/>
            <person name="Gotea V."/>
            <person name="Gravely B."/>
            <person name="Greenberg A.J."/>
            <person name="Griffiths-Jones S."/>
            <person name="Gross S."/>
            <person name="Guigo R."/>
            <person name="Gustafson E.A."/>
            <person name="Haerty W."/>
            <person name="Hahn M.W."/>
            <person name="Halligan D.L."/>
            <person name="Halpern A.L."/>
            <person name="Halter G.M."/>
            <person name="Han M.V."/>
            <person name="Heger A."/>
            <person name="Hillier L."/>
            <person name="Hinrichs A.S."/>
            <person name="Holmes I."/>
            <person name="Hoskins R.A."/>
            <person name="Hubisz M.J."/>
            <person name="Hultmark D."/>
            <person name="Huntley M.A."/>
            <person name="Jaffe D.B."/>
            <person name="Jagadeeshan S."/>
            <person name="Jeck W.R."/>
            <person name="Johnson J."/>
            <person name="Jones C.D."/>
            <person name="Jordan W.C."/>
            <person name="Karpen G.H."/>
            <person name="Kataoka E."/>
            <person name="Keightley P.D."/>
            <person name="Kheradpour P."/>
            <person name="Kirkness E.F."/>
            <person name="Koerich L.B."/>
            <person name="Kristiansen K."/>
            <person name="Kudrna D."/>
            <person name="Kulathinal R.J."/>
            <person name="Kumar S."/>
            <person name="Kwok R."/>
            <person name="Lander E."/>
            <person name="Langley C.H."/>
            <person name="Lapoint R."/>
            <person name="Lazzaro B.P."/>
            <person name="Lee S.J."/>
            <person name="Levesque L."/>
            <person name="Li R."/>
            <person name="Lin C.F."/>
            <person name="Lin M.F."/>
            <person name="Lindblad-Toh K."/>
            <person name="Llopart A."/>
            <person name="Long M."/>
            <person name="Low L."/>
            <person name="Lozovsky E."/>
            <person name="Lu J."/>
            <person name="Luo M."/>
            <person name="Machado C.A."/>
            <person name="Makalowski W."/>
            <person name="Marzo M."/>
            <person name="Matsuda M."/>
            <person name="Matzkin L."/>
            <person name="McAllister B."/>
            <person name="McBride C.S."/>
            <person name="McKernan B."/>
            <person name="McKernan K."/>
            <person name="Mendez-Lago M."/>
            <person name="Minx P."/>
            <person name="Mollenhauer M.U."/>
            <person name="Montooth K."/>
            <person name="Mount S.M."/>
            <person name="Mu X."/>
            <person name="Myers E."/>
            <person name="Negre B."/>
            <person name="Newfeld S."/>
            <person name="Nielsen R."/>
            <person name="Noor M.A."/>
            <person name="O'Grady P."/>
            <person name="Pachter L."/>
            <person name="Papaceit M."/>
            <person name="Parisi M.J."/>
            <person name="Parisi M."/>
            <person name="Parts L."/>
            <person name="Pedersen J.S."/>
            <person name="Pesole G."/>
            <person name="Phillippy A.M."/>
            <person name="Ponting C.P."/>
            <person name="Pop M."/>
            <person name="Porcelli D."/>
            <person name="Powell J.R."/>
            <person name="Prohaska S."/>
            <person name="Pruitt K."/>
            <person name="Puig M."/>
            <person name="Quesneville H."/>
            <person name="Ram K.R."/>
            <person name="Rand D."/>
            <person name="Rasmussen M.D."/>
            <person name="Reed L.K."/>
            <person name="Reenan R."/>
            <person name="Reily A."/>
            <person name="Remington K.A."/>
            <person name="Rieger T.T."/>
            <person name="Ritchie M.G."/>
            <person name="Robin C."/>
            <person name="Rogers Y.H."/>
            <person name="Rohde C."/>
            <person name="Rozas J."/>
            <person name="Rubenfield M.J."/>
            <person name="Ruiz A."/>
            <person name="Russo S."/>
            <person name="Salzberg S.L."/>
            <person name="Sanchez-Gracia A."/>
            <person name="Saranga D.J."/>
            <person name="Sato H."/>
            <person name="Schaeffer S.W."/>
            <person name="Schatz M.C."/>
            <person name="Schlenke T."/>
            <person name="Schwartz R."/>
            <person name="Segarra C."/>
            <person name="Singh R.S."/>
            <person name="Sirot L."/>
            <person name="Sirota M."/>
            <person name="Sisneros N.B."/>
            <person name="Smith C.D."/>
            <person name="Smith T.F."/>
            <person name="Spieth J."/>
            <person name="Stage D.E."/>
            <person name="Stark A."/>
            <person name="Stephan W."/>
            <person name="Strausberg R.L."/>
            <person name="Strempel S."/>
            <person name="Sturgill D."/>
            <person name="Sutton G."/>
            <person name="Sutton G.G."/>
            <person name="Tao W."/>
            <person name="Teichmann S."/>
            <person name="Tobari Y.N."/>
            <person name="Tomimura Y."/>
            <person name="Tsolas J.M."/>
            <person name="Valente V.L."/>
            <person name="Venter E."/>
            <person name="Venter J.C."/>
            <person name="Vicario S."/>
            <person name="Vieira F.G."/>
            <person name="Vilella A.J."/>
            <person name="Villasante A."/>
            <person name="Walenz B."/>
            <person name="Wang J."/>
            <person name="Wasserman M."/>
            <person name="Watts T."/>
            <person name="Wilson D."/>
            <person name="Wilson R.K."/>
            <person name="Wing R.A."/>
            <person name="Wolfner M.F."/>
            <person name="Wong A."/>
            <person name="Wong G.K."/>
            <person name="Wu C.I."/>
            <person name="Wu G."/>
            <person name="Yamamoto D."/>
            <person name="Yang H.P."/>
            <person name="Yang S.P."/>
            <person name="Yorke J.A."/>
            <person name="Yoshida K."/>
            <person name="Zdobnov E."/>
            <person name="Zhang P."/>
            <person name="Zhang Y."/>
            <person name="Zimin A.V."/>
            <person name="Baldwin J."/>
            <person name="Abdouelleil A."/>
            <person name="Abdulkadir J."/>
            <person name="Abebe A."/>
            <person name="Abera B."/>
            <person name="Abreu J."/>
            <person name="Acer S.C."/>
            <person name="Aftuck L."/>
            <person name="Alexander A."/>
            <person name="An P."/>
            <person name="Anderson E."/>
            <person name="Anderson S."/>
            <person name="Arachi H."/>
            <person name="Azer M."/>
            <person name="Bachantsang P."/>
            <person name="Barry A."/>
            <person name="Bayul T."/>
            <person name="Berlin A."/>
            <person name="Bessette D."/>
            <person name="Bloom T."/>
            <person name="Blye J."/>
            <person name="Boguslavskiy L."/>
            <person name="Bonnet C."/>
            <person name="Boukhgalter B."/>
            <person name="Bourzgui I."/>
            <person name="Brown A."/>
            <person name="Cahill P."/>
            <person name="Channer S."/>
            <person name="Cheshatsang Y."/>
            <person name="Chuda L."/>
            <person name="Citroen M."/>
            <person name="Collymore A."/>
            <person name="Cooke P."/>
            <person name="Costello M."/>
            <person name="D'Aco K."/>
            <person name="Daza R."/>
            <person name="De Haan G."/>
            <person name="DeGray S."/>
            <person name="DeMaso C."/>
            <person name="Dhargay N."/>
            <person name="Dooley K."/>
            <person name="Dooley E."/>
            <person name="Doricent M."/>
            <person name="Dorje P."/>
            <person name="Dorjee K."/>
            <person name="Dupes A."/>
            <person name="Elong R."/>
            <person name="Falk J."/>
            <person name="Farina A."/>
            <person name="Faro S."/>
            <person name="Ferguson D."/>
            <person name="Fisher S."/>
            <person name="Foley C.D."/>
            <person name="Franke A."/>
            <person name="Friedrich D."/>
            <person name="Gadbois L."/>
            <person name="Gearin G."/>
            <person name="Gearin C.R."/>
            <person name="Giannoukos G."/>
            <person name="Goode T."/>
            <person name="Graham J."/>
            <person name="Grandbois E."/>
            <person name="Grewal S."/>
            <person name="Gyaltsen K."/>
            <person name="Hafez N."/>
            <person name="Hagos B."/>
            <person name="Hall J."/>
            <person name="Henson C."/>
            <person name="Hollinger A."/>
            <person name="Honan T."/>
            <person name="Huard M.D."/>
            <person name="Hughes L."/>
            <person name="Hurhula B."/>
            <person name="Husby M.E."/>
            <person name="Kamat A."/>
            <person name="Kanga B."/>
            <person name="Kashin S."/>
            <person name="Khazanovich D."/>
            <person name="Kisner P."/>
            <person name="Lance K."/>
            <person name="Lara M."/>
            <person name="Lee W."/>
            <person name="Lennon N."/>
            <person name="Letendre F."/>
            <person name="LeVine R."/>
            <person name="Lipovsky A."/>
            <person name="Liu X."/>
            <person name="Liu J."/>
            <person name="Liu S."/>
            <person name="Lokyitsang T."/>
            <person name="Lokyitsang Y."/>
            <person name="Lubonja R."/>
            <person name="Lui A."/>
            <person name="MacDonald P."/>
            <person name="Magnisalis V."/>
            <person name="Maru K."/>
            <person name="Matthews C."/>
            <person name="McCusker W."/>
            <person name="McDonough S."/>
            <person name="Mehta T."/>
            <person name="Meldrim J."/>
            <person name="Meneus L."/>
            <person name="Mihai O."/>
            <person name="Mihalev A."/>
            <person name="Mihova T."/>
            <person name="Mittelman R."/>
            <person name="Mlenga V."/>
            <person name="Montmayeur A."/>
            <person name="Mulrain L."/>
            <person name="Navidi A."/>
            <person name="Naylor J."/>
            <person name="Negash T."/>
            <person name="Nguyen T."/>
            <person name="Nguyen N."/>
            <person name="Nicol R."/>
            <person name="Norbu C."/>
            <person name="Norbu N."/>
            <person name="Novod N."/>
            <person name="O'Neill B."/>
            <person name="Osman S."/>
            <person name="Markiewicz E."/>
            <person name="Oyono O.L."/>
            <person name="Patti C."/>
            <person name="Phunkhang P."/>
            <person name="Pierre F."/>
            <person name="Priest M."/>
            <person name="Raghuraman S."/>
            <person name="Rege F."/>
            <person name="Reyes R."/>
            <person name="Rise C."/>
            <person name="Rogov P."/>
            <person name="Ross K."/>
            <person name="Ryan E."/>
            <person name="Settipalli S."/>
            <person name="Shea T."/>
            <person name="Sherpa N."/>
            <person name="Shi L."/>
            <person name="Shih D."/>
            <person name="Sparrow T."/>
            <person name="Spaulding J."/>
            <person name="Stalker J."/>
            <person name="Stange-Thomann N."/>
            <person name="Stavropoulos S."/>
            <person name="Stone C."/>
            <person name="Strader C."/>
            <person name="Tesfaye S."/>
            <person name="Thomson T."/>
            <person name="Thoulutsang Y."/>
            <person name="Thoulutsang D."/>
            <person name="Topham K."/>
            <person name="Topping I."/>
            <person name="Tsamla T."/>
            <person name="Vassiliev H."/>
            <person name="Vo A."/>
            <person name="Wangchuk T."/>
            <person name="Wangdi T."/>
            <person name="Weiand M."/>
            <person name="Wilkinson J."/>
            <person name="Wilson A."/>
            <person name="Yadav S."/>
            <person name="Young G."/>
            <person name="Yu Q."/>
            <person name="Zembek L."/>
            <person name="Zhong D."/>
            <person name="Zimmer A."/>
            <person name="Zwirko Z."/>
            <person name="Jaffe D.B."/>
            <person name="Alvarez P."/>
            <person name="Brockman W."/>
            <person name="Butler J."/>
            <person name="Chin C."/>
            <person name="Gnerre S."/>
            <person name="Grabherr M."/>
            <person name="Kleber M."/>
            <person name="Mauceli E."/>
            <person name="MacCallum I."/>
        </authorList>
    </citation>
    <scope>NUCLEOTIDE SEQUENCE [LARGE SCALE GENOMIC DNA]</scope>
    <source>
        <strain evidence="9">TSC#15010-1051.87</strain>
        <strain evidence="11">Tucson 15010-1051.87</strain>
    </source>
</reference>
<evidence type="ECO:0000256" key="3">
    <source>
        <dbReference type="ARBA" id="ARBA00022685"/>
    </source>
</evidence>
<name>B4LG94_DROVI</name>
<reference evidence="9" key="3">
    <citation type="submission" date="2008-06" db="EMBL/GenBank/DDBJ databases">
        <authorList>
            <consortium name="FlyBase"/>
        </authorList>
    </citation>
    <scope>NUCLEOTIDE SEQUENCE</scope>
    <source>
        <strain evidence="9">TSC#15010-1051.87</strain>
    </source>
</reference>
<keyword evidence="11" id="KW-1185">Reference proteome</keyword>
<comment type="subcellular location">
    <subcellularLocation>
        <location evidence="6">Secreted</location>
    </subcellularLocation>
</comment>
<keyword evidence="4 7" id="KW-0732">Signal</keyword>
<keyword evidence="5" id="KW-1015">Disulfide bond</keyword>
<gene>
    <name evidence="9" type="primary">Dvir\GJ13215</name>
    <name evidence="9" type="ORF">Dvir_GJ13215</name>
</gene>
<sequence length="121" mass="13865">MAKTIQIFLLPLMLLLLMGFYSAKAANSYKVCGSELTEALYIVCKGKFGSFQHHKRGSLDLFDYVDQQYETNDVEDRDTLWGLPPRSQNSLVATRRLMRGVVDECCRKPCTRLEMLQYCGN</sequence>
<comment type="subunit">
    <text evidence="2">Heterodimer of a B chain and an A chain linked by two disulfide bonds.</text>
</comment>
<dbReference type="GO" id="GO:0005576">
    <property type="term" value="C:extracellular region"/>
    <property type="evidence" value="ECO:0007669"/>
    <property type="project" value="UniProtKB-SubCell"/>
</dbReference>
<evidence type="ECO:0000256" key="1">
    <source>
        <dbReference type="ARBA" id="ARBA00009034"/>
    </source>
</evidence>
<reference evidence="9" key="2">
    <citation type="journal article" date="2008" name="Bioinformatics">
        <title>Assembly reconciliation.</title>
        <authorList>
            <person name="Zimin A.V."/>
            <person name="Smith D.R."/>
            <person name="Sutton G."/>
            <person name="Yorke J.A."/>
        </authorList>
    </citation>
    <scope>NUCLEOTIDE SEQUENCE</scope>
    <source>
        <strain evidence="9">TSC#15010-1051.87</strain>
    </source>
</reference>
<feature type="chain" id="PRO_5033969659" evidence="7">
    <location>
        <begin position="26"/>
        <end position="121"/>
    </location>
</feature>
<feature type="signal peptide" evidence="7">
    <location>
        <begin position="1"/>
        <end position="25"/>
    </location>
</feature>
<dbReference type="eggNOG" id="ENOG502SESX">
    <property type="taxonomic scope" value="Eukaryota"/>
</dbReference>
<dbReference type="InterPro" id="IPR022353">
    <property type="entry name" value="Insulin_CS"/>
</dbReference>
<dbReference type="EMBL" id="CH940647">
    <property type="protein sequence ID" value="EDW69402.1"/>
    <property type="molecule type" value="Genomic_DNA"/>
</dbReference>
<evidence type="ECO:0000256" key="7">
    <source>
        <dbReference type="SAM" id="SignalP"/>
    </source>
</evidence>
<evidence type="ECO:0000256" key="6">
    <source>
        <dbReference type="RuleBase" id="RU000406"/>
    </source>
</evidence>
<dbReference type="Proteomes" id="UP000008792">
    <property type="component" value="Unassembled WGS sequence"/>
</dbReference>
<evidence type="ECO:0000256" key="5">
    <source>
        <dbReference type="ARBA" id="ARBA00023157"/>
    </source>
</evidence>
<reference evidence="10" key="4">
    <citation type="submission" date="2019-02" db="EMBL/GenBank/DDBJ databases">
        <authorList>
            <person name="Likourentzos N.R."/>
            <person name="Park J.H."/>
        </authorList>
    </citation>
    <scope>NUCLEOTIDE SEQUENCE</scope>
</reference>
<evidence type="ECO:0000259" key="8">
    <source>
        <dbReference type="SMART" id="SM00078"/>
    </source>
</evidence>
<dbReference type="PRINTS" id="PR00276">
    <property type="entry name" value="INSULINFAMLY"/>
</dbReference>
<dbReference type="SMART" id="SM00078">
    <property type="entry name" value="IlGF"/>
    <property type="match status" value="1"/>
</dbReference>
<dbReference type="EMBL" id="MK573561">
    <property type="protein sequence ID" value="QEP54303.1"/>
    <property type="molecule type" value="Genomic_DNA"/>
</dbReference>
<dbReference type="STRING" id="7244.B4LG94"/>